<reference evidence="1" key="2">
    <citation type="journal article" date="2022" name="New Phytol.">
        <title>Evolutionary transition to the ectomycorrhizal habit in the genomes of a hyperdiverse lineage of mushroom-forming fungi.</title>
        <authorList>
            <person name="Looney B."/>
            <person name="Miyauchi S."/>
            <person name="Morin E."/>
            <person name="Drula E."/>
            <person name="Courty P.E."/>
            <person name="Kohler A."/>
            <person name="Kuo A."/>
            <person name="LaButti K."/>
            <person name="Pangilinan J."/>
            <person name="Lipzen A."/>
            <person name="Riley R."/>
            <person name="Andreopoulos W."/>
            <person name="He G."/>
            <person name="Johnson J."/>
            <person name="Nolan M."/>
            <person name="Tritt A."/>
            <person name="Barry K.W."/>
            <person name="Grigoriev I.V."/>
            <person name="Nagy L.G."/>
            <person name="Hibbett D."/>
            <person name="Henrissat B."/>
            <person name="Matheny P.B."/>
            <person name="Labbe J."/>
            <person name="Martin F.M."/>
        </authorList>
    </citation>
    <scope>NUCLEOTIDE SEQUENCE</scope>
    <source>
        <strain evidence="1">HHB10654</strain>
    </source>
</reference>
<dbReference type="Proteomes" id="UP000814140">
    <property type="component" value="Unassembled WGS sequence"/>
</dbReference>
<dbReference type="EMBL" id="MU277248">
    <property type="protein sequence ID" value="KAI0057377.1"/>
    <property type="molecule type" value="Genomic_DNA"/>
</dbReference>
<name>A0ACB8SMD7_9AGAM</name>
<gene>
    <name evidence="1" type="ORF">BV25DRAFT_1812528</name>
</gene>
<comment type="caution">
    <text evidence="1">The sequence shown here is derived from an EMBL/GenBank/DDBJ whole genome shotgun (WGS) entry which is preliminary data.</text>
</comment>
<evidence type="ECO:0000313" key="1">
    <source>
        <dbReference type="EMBL" id="KAI0057377.1"/>
    </source>
</evidence>
<protein>
    <submittedName>
        <fullName evidence="1">FAD dependent oxidoreductase</fullName>
    </submittedName>
</protein>
<accession>A0ACB8SMD7</accession>
<sequence length="505" mass="55177">MRLTCREILAVVLSSGLPALCGLTYQKRSSQTVLNGLPDDDSAPLPMANPTRSFWTDSSPDANPLAREGSEGPLTTDADVCIIGSGMTGVSAAYHFASAVKTDASLRPLKAVVFEARDFCSGATGANGGHLAPHKFFEFRRNVKAFGYYDAIKGVDIEEHVASEIARILKTEGLEDKVDFVDGGRINLLFTQEEEDEAREDYEAAKIAGVDLSSVQWLSKEDVQKTYGAPYPAVRIPAANIWPLKFVTALYELARNATPAFSLHLHTRTPVTSIHRLAHDGGRRARQWALQTPRGRVSCAYVLHATNAYASHLLPQLAGPVGIVPARGQIIAVRANATAAQLTDSGFTGNEMLEYWFARPTRTPDERPLVILGGGREVSEKPYEMYEADDGELNPDVGRALRDFLPGVFPGYFEKGREPEMEWSGIMGFTLLGDPFVGPVLKDFSDLSGSSYSGQYIAAGYSGHGMPRAFGCADVVSRMILARIQGTEWEQPDWLPVHYITSFWP</sequence>
<proteinExistence type="predicted"/>
<reference evidence="1" key="1">
    <citation type="submission" date="2021-03" db="EMBL/GenBank/DDBJ databases">
        <authorList>
            <consortium name="DOE Joint Genome Institute"/>
            <person name="Ahrendt S."/>
            <person name="Looney B.P."/>
            <person name="Miyauchi S."/>
            <person name="Morin E."/>
            <person name="Drula E."/>
            <person name="Courty P.E."/>
            <person name="Chicoki N."/>
            <person name="Fauchery L."/>
            <person name="Kohler A."/>
            <person name="Kuo A."/>
            <person name="Labutti K."/>
            <person name="Pangilinan J."/>
            <person name="Lipzen A."/>
            <person name="Riley R."/>
            <person name="Andreopoulos W."/>
            <person name="He G."/>
            <person name="Johnson J."/>
            <person name="Barry K.W."/>
            <person name="Grigoriev I.V."/>
            <person name="Nagy L."/>
            <person name="Hibbett D."/>
            <person name="Henrissat B."/>
            <person name="Matheny P.B."/>
            <person name="Labbe J."/>
            <person name="Martin F."/>
        </authorList>
    </citation>
    <scope>NUCLEOTIDE SEQUENCE</scope>
    <source>
        <strain evidence="1">HHB10654</strain>
    </source>
</reference>
<organism evidence="1 2">
    <name type="scientific">Artomyces pyxidatus</name>
    <dbReference type="NCBI Taxonomy" id="48021"/>
    <lineage>
        <taxon>Eukaryota</taxon>
        <taxon>Fungi</taxon>
        <taxon>Dikarya</taxon>
        <taxon>Basidiomycota</taxon>
        <taxon>Agaricomycotina</taxon>
        <taxon>Agaricomycetes</taxon>
        <taxon>Russulales</taxon>
        <taxon>Auriscalpiaceae</taxon>
        <taxon>Artomyces</taxon>
    </lineage>
</organism>
<keyword evidence="2" id="KW-1185">Reference proteome</keyword>
<evidence type="ECO:0000313" key="2">
    <source>
        <dbReference type="Proteomes" id="UP000814140"/>
    </source>
</evidence>